<feature type="compositionally biased region" description="Polar residues" evidence="1">
    <location>
        <begin position="799"/>
        <end position="808"/>
    </location>
</feature>
<evidence type="ECO:0000313" key="4">
    <source>
        <dbReference type="EMBL" id="UUY03464.1"/>
    </source>
</evidence>
<dbReference type="EMBL" id="CP088295">
    <property type="protein sequence ID" value="UUY03464.1"/>
    <property type="molecule type" value="Genomic_DNA"/>
</dbReference>
<name>A0ABY5PFK6_9ACTN</name>
<proteinExistence type="predicted"/>
<evidence type="ECO:0000256" key="1">
    <source>
        <dbReference type="SAM" id="MobiDB-lite"/>
    </source>
</evidence>
<sequence length="828" mass="88879">MTIELAPGNPDAGVLPAGGTIPASQTAPTVTFDEILATLDKDTRDYLVLLVGGGGEALADNDKALSASLRRFQPTTADIRRITRLLERRRENIRRVTRNFRLVAEAVGEKDQQLTSLVRASDRVFAAFAAQDEALRETISELPASLEDTQGALEKLDTFASDLGPTLEELRPGARALAPTSKASQKFFKETTPVIETQLRPFARDVQPTARSTQKAAADLKVVAPALDRSLELVNELFNGLAYNPSGKADEGYLFWLSWLNHSSASVLSMQDANGVVRRGLGLAACGSIFALQNSFRGGQPAPGGGCGSRESAEGIRRGHGLLMQKQAPTLGRLLVMVGFAFSCFGLLLYLWLSFGGPIPLKPKGYRFEVTFTEANQLASEADVRISGIPVGKVKSIANDPDGTTKVTVEIDEQYAPVPQDSRAILRQKTLLGETYVELSPGNADAGALAENAALPPAQTQETVELDEITRAFDARTRKALQVWQQAQAEAVAGRGADLNSAIGYLEPFAQDTRQVLEILNSQTNAVQQLVRDTGEVFGALSEQRGQLSGLITNSNSVFSVTAQRNQELEETFRALPTFEREATATLKRLDQFAEDTDPLVKQLTPAAEAAGPTLEAAAKVAPDLDALFTDLGPLLDEAETGLPATQQFLTELGPFLGTFDPALKQLNPLLQFVGAYRDDVRAFVANTAAATEASDRELGQYFNYFTVAPAPLNAETLAAYPERINPNRPNPYPFPKAFLKLAQGLGFYETRQCGRPDPTLSPDPGALAQLTPDPQKLLQTIQDTAFPGGTIPAPACTKQGQFTTNGAPTDFPQVPAASSSTEVPAAP</sequence>
<evidence type="ECO:0000259" key="3">
    <source>
        <dbReference type="Pfam" id="PF02470"/>
    </source>
</evidence>
<protein>
    <submittedName>
        <fullName evidence="4">MlaD family protein</fullName>
    </submittedName>
</protein>
<dbReference type="InterPro" id="IPR052336">
    <property type="entry name" value="MlaD_Phospholipid_Transporter"/>
</dbReference>
<reference evidence="5" key="1">
    <citation type="submission" date="2021-11" db="EMBL/GenBank/DDBJ databases">
        <title>Cultivation dependent microbiological survey of springs from the worlds oldest radium mine currently devoted to the extraction of radon-saturated water.</title>
        <authorList>
            <person name="Kapinusova G."/>
            <person name="Smrhova T."/>
            <person name="Strejcek M."/>
            <person name="Suman J."/>
            <person name="Jani K."/>
            <person name="Pajer P."/>
            <person name="Uhlik O."/>
        </authorList>
    </citation>
    <scope>NUCLEOTIDE SEQUENCE [LARGE SCALE GENOMIC DNA]</scope>
    <source>
        <strain evidence="5">J379</strain>
    </source>
</reference>
<feature type="region of interest" description="Disordered" evidence="1">
    <location>
        <begin position="1"/>
        <end position="20"/>
    </location>
</feature>
<feature type="region of interest" description="Disordered" evidence="1">
    <location>
        <begin position="796"/>
        <end position="828"/>
    </location>
</feature>
<dbReference type="Pfam" id="PF02470">
    <property type="entry name" value="MlaD"/>
    <property type="match status" value="1"/>
</dbReference>
<gene>
    <name evidence="4" type="ORF">LRS13_22790</name>
</gene>
<feature type="transmembrane region" description="Helical" evidence="2">
    <location>
        <begin position="334"/>
        <end position="353"/>
    </location>
</feature>
<dbReference type="Proteomes" id="UP001058860">
    <property type="component" value="Chromosome"/>
</dbReference>
<keyword evidence="2" id="KW-0812">Transmembrane</keyword>
<dbReference type="PANTHER" id="PTHR33371:SF4">
    <property type="entry name" value="INTERMEMBRANE PHOSPHOLIPID TRANSPORT SYSTEM BINDING PROTEIN MLAD"/>
    <property type="match status" value="1"/>
</dbReference>
<evidence type="ECO:0000313" key="5">
    <source>
        <dbReference type="Proteomes" id="UP001058860"/>
    </source>
</evidence>
<feature type="domain" description="Mce/MlaD" evidence="3">
    <location>
        <begin position="364"/>
        <end position="442"/>
    </location>
</feature>
<organism evidence="4 5">
    <name type="scientific">Svornostia abyssi</name>
    <dbReference type="NCBI Taxonomy" id="2898438"/>
    <lineage>
        <taxon>Bacteria</taxon>
        <taxon>Bacillati</taxon>
        <taxon>Actinomycetota</taxon>
        <taxon>Thermoleophilia</taxon>
        <taxon>Solirubrobacterales</taxon>
        <taxon>Baekduiaceae</taxon>
        <taxon>Svornostia</taxon>
    </lineage>
</organism>
<keyword evidence="2" id="KW-1133">Transmembrane helix</keyword>
<feature type="compositionally biased region" description="Polar residues" evidence="1">
    <location>
        <begin position="817"/>
        <end position="828"/>
    </location>
</feature>
<dbReference type="InterPro" id="IPR003399">
    <property type="entry name" value="Mce/MlaD"/>
</dbReference>
<keyword evidence="2" id="KW-0472">Membrane</keyword>
<keyword evidence="5" id="KW-1185">Reference proteome</keyword>
<dbReference type="RefSeq" id="WP_353863969.1">
    <property type="nucleotide sequence ID" value="NZ_CP088295.1"/>
</dbReference>
<dbReference type="PANTHER" id="PTHR33371">
    <property type="entry name" value="INTERMEMBRANE PHOSPHOLIPID TRANSPORT SYSTEM BINDING PROTEIN MLAD-RELATED"/>
    <property type="match status" value="1"/>
</dbReference>
<evidence type="ECO:0000256" key="2">
    <source>
        <dbReference type="SAM" id="Phobius"/>
    </source>
</evidence>
<accession>A0ABY5PFK6</accession>